<keyword evidence="4" id="KW-0547">Nucleotide-binding</keyword>
<gene>
    <name evidence="9" type="ORF">LITE_LOCUS41807</name>
</gene>
<dbReference type="PANTHER" id="PTHR48007:SF40">
    <property type="entry name" value="SERINE-THREONINE_TYROSINE-PROTEIN KINASE CATALYTIC DOMAIN-CONTAINING PROTEIN"/>
    <property type="match status" value="1"/>
</dbReference>
<evidence type="ECO:0000313" key="9">
    <source>
        <dbReference type="EMBL" id="CAI0540714.1"/>
    </source>
</evidence>
<dbReference type="GO" id="GO:0005524">
    <property type="term" value="F:ATP binding"/>
    <property type="evidence" value="ECO:0007669"/>
    <property type="project" value="UniProtKB-UniRule"/>
</dbReference>
<dbReference type="Gene3D" id="1.10.510.10">
    <property type="entry name" value="Transferase(Phosphotransferase) domain 1"/>
    <property type="match status" value="1"/>
</dbReference>
<evidence type="ECO:0000313" key="10">
    <source>
        <dbReference type="Proteomes" id="UP001154282"/>
    </source>
</evidence>
<dbReference type="PROSITE" id="PS50011">
    <property type="entry name" value="PROTEIN_KINASE_DOM"/>
    <property type="match status" value="1"/>
</dbReference>
<proteinExistence type="predicted"/>
<dbReference type="AlphaFoldDB" id="A0AAV0Q8U8"/>
<evidence type="ECO:0000256" key="1">
    <source>
        <dbReference type="ARBA" id="ARBA00004370"/>
    </source>
</evidence>
<organism evidence="9 10">
    <name type="scientific">Linum tenue</name>
    <dbReference type="NCBI Taxonomy" id="586396"/>
    <lineage>
        <taxon>Eukaryota</taxon>
        <taxon>Viridiplantae</taxon>
        <taxon>Streptophyta</taxon>
        <taxon>Embryophyta</taxon>
        <taxon>Tracheophyta</taxon>
        <taxon>Spermatophyta</taxon>
        <taxon>Magnoliopsida</taxon>
        <taxon>eudicotyledons</taxon>
        <taxon>Gunneridae</taxon>
        <taxon>Pentapetalae</taxon>
        <taxon>rosids</taxon>
        <taxon>fabids</taxon>
        <taxon>Malpighiales</taxon>
        <taxon>Linaceae</taxon>
        <taxon>Linum</taxon>
    </lineage>
</organism>
<dbReference type="PANTHER" id="PTHR48007">
    <property type="entry name" value="LEUCINE-RICH REPEAT RECEPTOR-LIKE PROTEIN KINASE PXC1"/>
    <property type="match status" value="1"/>
</dbReference>
<evidence type="ECO:0000256" key="3">
    <source>
        <dbReference type="ARBA" id="ARBA00022737"/>
    </source>
</evidence>
<feature type="compositionally biased region" description="Pro residues" evidence="5">
    <location>
        <begin position="220"/>
        <end position="240"/>
    </location>
</feature>
<sequence length="637" mass="71401">MNLSQLQLLRVSVSIFLALFLLSPAPLVDSADNDFYPEERDALLQIRDSLPSTANLHALWTGPPCRRSSSRWPGIACDNGHVVHLVLQGINLTGNLPTQFLQNITFLTKVSFVNNSLRGPLPNLTSLVRMEQVSLSFNWFTGSIPPEYAALPNLKILELESNSLQGTIPGFNQSGLIRFNVSYNLIGGRIPQTAALERFPRSSFDHNSQDLCGPPLDSCPVPPPPPSPLHPPPPPPPSPTPWRKRKIGVNLWVIAVIALGGALLPLFIIILCLLRCRKQGKGTQTPEGNKKVHFLQLNWINWLNWSNGFFPTGRSYMEWSEKRKGYSGSGTDPERTVELDFFVEDIPAFDLEELLRASAEVLGKGKNGSTYKATLESGAVVAVKRLRKVSVLSQKEFVQQMQLLGNLKHHNLAQLVSFYYSPDQKLIIYEYIHGDNLFEMLHDNRGIGRMTLDWTARVSIIKAIAKGLTFLHTALPSHRAPHGNLKSSNVHVHREGLNYYCKLTDYGLLPLLQSQKVSERLAVGRSPEYCQGKRLTHKADVYCFGILLLEVITGKIPDDRPSTTTRLDDLSGWVRSAVNSDWSTDILDIEIMQSREGHGEMFQFTDLALECTSGPPEKRPKMSEVVRRIEEIEQRKR</sequence>
<dbReference type="InterPro" id="IPR017441">
    <property type="entry name" value="Protein_kinase_ATP_BS"/>
</dbReference>
<dbReference type="GO" id="GO:0016020">
    <property type="term" value="C:membrane"/>
    <property type="evidence" value="ECO:0007669"/>
    <property type="project" value="UniProtKB-SubCell"/>
</dbReference>
<dbReference type="InterPro" id="IPR046959">
    <property type="entry name" value="PRK1-6/SRF4-like"/>
</dbReference>
<evidence type="ECO:0000256" key="7">
    <source>
        <dbReference type="SAM" id="SignalP"/>
    </source>
</evidence>
<evidence type="ECO:0000259" key="8">
    <source>
        <dbReference type="PROSITE" id="PS50011"/>
    </source>
</evidence>
<dbReference type="Gene3D" id="3.80.10.10">
    <property type="entry name" value="Ribonuclease Inhibitor"/>
    <property type="match status" value="1"/>
</dbReference>
<dbReference type="InterPro" id="IPR000719">
    <property type="entry name" value="Prot_kinase_dom"/>
</dbReference>
<dbReference type="InterPro" id="IPR011009">
    <property type="entry name" value="Kinase-like_dom_sf"/>
</dbReference>
<feature type="region of interest" description="Disordered" evidence="5">
    <location>
        <begin position="215"/>
        <end position="241"/>
    </location>
</feature>
<keyword evidence="6" id="KW-1133">Transmembrane helix</keyword>
<evidence type="ECO:0000256" key="6">
    <source>
        <dbReference type="SAM" id="Phobius"/>
    </source>
</evidence>
<dbReference type="Pfam" id="PF07714">
    <property type="entry name" value="PK_Tyr_Ser-Thr"/>
    <property type="match status" value="1"/>
</dbReference>
<feature type="signal peptide" evidence="7">
    <location>
        <begin position="1"/>
        <end position="30"/>
    </location>
</feature>
<dbReference type="SUPFAM" id="SSF52058">
    <property type="entry name" value="L domain-like"/>
    <property type="match status" value="1"/>
</dbReference>
<keyword evidence="10" id="KW-1185">Reference proteome</keyword>
<dbReference type="GO" id="GO:0004672">
    <property type="term" value="F:protein kinase activity"/>
    <property type="evidence" value="ECO:0007669"/>
    <property type="project" value="InterPro"/>
</dbReference>
<dbReference type="InterPro" id="IPR001245">
    <property type="entry name" value="Ser-Thr/Tyr_kinase_cat_dom"/>
</dbReference>
<dbReference type="SUPFAM" id="SSF56112">
    <property type="entry name" value="Protein kinase-like (PK-like)"/>
    <property type="match status" value="1"/>
</dbReference>
<dbReference type="EMBL" id="CAMGYJ010000009">
    <property type="protein sequence ID" value="CAI0540714.1"/>
    <property type="molecule type" value="Genomic_DNA"/>
</dbReference>
<comment type="caution">
    <text evidence="9">The sequence shown here is derived from an EMBL/GenBank/DDBJ whole genome shotgun (WGS) entry which is preliminary data.</text>
</comment>
<dbReference type="Pfam" id="PF08263">
    <property type="entry name" value="LRRNT_2"/>
    <property type="match status" value="1"/>
</dbReference>
<feature type="chain" id="PRO_5043347995" description="Protein kinase domain-containing protein" evidence="7">
    <location>
        <begin position="31"/>
        <end position="637"/>
    </location>
</feature>
<dbReference type="Proteomes" id="UP001154282">
    <property type="component" value="Unassembled WGS sequence"/>
</dbReference>
<evidence type="ECO:0000256" key="2">
    <source>
        <dbReference type="ARBA" id="ARBA00022614"/>
    </source>
</evidence>
<keyword evidence="4" id="KW-0067">ATP-binding</keyword>
<evidence type="ECO:0000256" key="5">
    <source>
        <dbReference type="SAM" id="MobiDB-lite"/>
    </source>
</evidence>
<dbReference type="InterPro" id="IPR032675">
    <property type="entry name" value="LRR_dom_sf"/>
</dbReference>
<reference evidence="9" key="1">
    <citation type="submission" date="2022-08" db="EMBL/GenBank/DDBJ databases">
        <authorList>
            <person name="Gutierrez-Valencia J."/>
        </authorList>
    </citation>
    <scope>NUCLEOTIDE SEQUENCE</scope>
</reference>
<keyword evidence="6" id="KW-0472">Membrane</keyword>
<keyword evidence="6" id="KW-0812">Transmembrane</keyword>
<evidence type="ECO:0000256" key="4">
    <source>
        <dbReference type="PROSITE-ProRule" id="PRU10141"/>
    </source>
</evidence>
<comment type="subcellular location">
    <subcellularLocation>
        <location evidence="1">Membrane</location>
    </subcellularLocation>
</comment>
<name>A0AAV0Q8U8_9ROSI</name>
<feature type="binding site" evidence="4">
    <location>
        <position position="384"/>
    </location>
    <ligand>
        <name>ATP</name>
        <dbReference type="ChEBI" id="CHEBI:30616"/>
    </ligand>
</feature>
<feature type="domain" description="Protein kinase" evidence="8">
    <location>
        <begin position="356"/>
        <end position="632"/>
    </location>
</feature>
<dbReference type="PROSITE" id="PS00107">
    <property type="entry name" value="PROTEIN_KINASE_ATP"/>
    <property type="match status" value="1"/>
</dbReference>
<keyword evidence="7" id="KW-0732">Signal</keyword>
<feature type="transmembrane region" description="Helical" evidence="6">
    <location>
        <begin position="251"/>
        <end position="274"/>
    </location>
</feature>
<dbReference type="Gene3D" id="3.30.200.20">
    <property type="entry name" value="Phosphorylase Kinase, domain 1"/>
    <property type="match status" value="1"/>
</dbReference>
<accession>A0AAV0Q8U8</accession>
<keyword evidence="3" id="KW-0677">Repeat</keyword>
<protein>
    <recommendedName>
        <fullName evidence="8">Protein kinase domain-containing protein</fullName>
    </recommendedName>
</protein>
<keyword evidence="2" id="KW-0433">Leucine-rich repeat</keyword>
<dbReference type="InterPro" id="IPR013210">
    <property type="entry name" value="LRR_N_plant-typ"/>
</dbReference>